<feature type="transmembrane region" description="Helical" evidence="1">
    <location>
        <begin position="173"/>
        <end position="196"/>
    </location>
</feature>
<keyword evidence="3" id="KW-1185">Reference proteome</keyword>
<organism evidence="2 3">
    <name type="scientific">Ottowia oryzae</name>
    <dbReference type="NCBI Taxonomy" id="2109914"/>
    <lineage>
        <taxon>Bacteria</taxon>
        <taxon>Pseudomonadati</taxon>
        <taxon>Pseudomonadota</taxon>
        <taxon>Betaproteobacteria</taxon>
        <taxon>Burkholderiales</taxon>
        <taxon>Comamonadaceae</taxon>
        <taxon>Ottowia</taxon>
    </lineage>
</organism>
<name>A0A2S0MAR8_9BURK</name>
<dbReference type="InterPro" id="IPR007813">
    <property type="entry name" value="PilN"/>
</dbReference>
<dbReference type="EMBL" id="CP027666">
    <property type="protein sequence ID" value="AVO32958.1"/>
    <property type="molecule type" value="Genomic_DNA"/>
</dbReference>
<dbReference type="OrthoDB" id="8805550at2"/>
<reference evidence="2 3" key="1">
    <citation type="submission" date="2018-03" db="EMBL/GenBank/DDBJ databases">
        <title>Genome sequencing of Ottowia sp.</title>
        <authorList>
            <person name="Kim S.-J."/>
            <person name="Heo J."/>
            <person name="Kwon S.-W."/>
        </authorList>
    </citation>
    <scope>NUCLEOTIDE SEQUENCE [LARGE SCALE GENOMIC DNA]</scope>
    <source>
        <strain evidence="2 3">KADR8-3</strain>
    </source>
</reference>
<proteinExistence type="predicted"/>
<evidence type="ECO:0000313" key="3">
    <source>
        <dbReference type="Proteomes" id="UP000239709"/>
    </source>
</evidence>
<dbReference type="AlphaFoldDB" id="A0A2S0MAR8"/>
<evidence type="ECO:0000256" key="1">
    <source>
        <dbReference type="SAM" id="Phobius"/>
    </source>
</evidence>
<evidence type="ECO:0000313" key="2">
    <source>
        <dbReference type="EMBL" id="AVO32958.1"/>
    </source>
</evidence>
<dbReference type="Pfam" id="PF05137">
    <property type="entry name" value="PilN"/>
    <property type="match status" value="1"/>
</dbReference>
<dbReference type="Proteomes" id="UP000239709">
    <property type="component" value="Chromosome"/>
</dbReference>
<keyword evidence="1" id="KW-0812">Transmembrane</keyword>
<accession>A0A2S0MAR8</accession>
<keyword evidence="1" id="KW-0472">Membrane</keyword>
<sequence length="330" mass="35741">MMGRLRATWGRLAWGWGDLRRVLGAKGLWPQYTTLASTTRGARWKIVGQSRISVADGAPQALLIDERDVLWGELRLPSVPSGALGAAVTEALWRVSPLPPDQVLPAWRATPDAADGWLVDWGVCPLRLVEQGRAELNLPADAPVYLARGAAEALPAQGAAVQGARQQQRRLDAMAVGGLCIAAAALMAPAVMPLVLKRNAVVRGMSHLTTVDPMAAPLRQKLDELHQLGTLSSALDAERQHSLPLASAVERLAQVLPTDAWLDRLEASDRQVRMMGLTPDATELMARLSRVAEFGDLRTTAPTVRDEGQNRERFALEFTWRDAATGAAQK</sequence>
<dbReference type="KEGG" id="otk:C6570_00805"/>
<gene>
    <name evidence="2" type="ORF">C6570_00805</name>
</gene>
<keyword evidence="1" id="KW-1133">Transmembrane helix</keyword>
<protein>
    <submittedName>
        <fullName evidence="2">Fimbrial protein</fullName>
    </submittedName>
</protein>